<dbReference type="AlphaFoldDB" id="A0A7J8UUW8"/>
<evidence type="ECO:0000256" key="1">
    <source>
        <dbReference type="SAM" id="Coils"/>
    </source>
</evidence>
<feature type="coiled-coil region" evidence="1">
    <location>
        <begin position="62"/>
        <end position="124"/>
    </location>
</feature>
<organism evidence="2 3">
    <name type="scientific">Gossypium klotzschianum</name>
    <dbReference type="NCBI Taxonomy" id="34286"/>
    <lineage>
        <taxon>Eukaryota</taxon>
        <taxon>Viridiplantae</taxon>
        <taxon>Streptophyta</taxon>
        <taxon>Embryophyta</taxon>
        <taxon>Tracheophyta</taxon>
        <taxon>Spermatophyta</taxon>
        <taxon>Magnoliopsida</taxon>
        <taxon>eudicotyledons</taxon>
        <taxon>Gunneridae</taxon>
        <taxon>Pentapetalae</taxon>
        <taxon>rosids</taxon>
        <taxon>malvids</taxon>
        <taxon>Malvales</taxon>
        <taxon>Malvaceae</taxon>
        <taxon>Malvoideae</taxon>
        <taxon>Gossypium</taxon>
    </lineage>
</organism>
<proteinExistence type="predicted"/>
<name>A0A7J8UUW8_9ROSI</name>
<keyword evidence="1" id="KW-0175">Coiled coil</keyword>
<protein>
    <submittedName>
        <fullName evidence="2">Uncharacterized protein</fullName>
    </submittedName>
</protein>
<dbReference type="EMBL" id="JABFAB010000007">
    <property type="protein sequence ID" value="MBA0654233.1"/>
    <property type="molecule type" value="Genomic_DNA"/>
</dbReference>
<dbReference type="OrthoDB" id="990152at2759"/>
<dbReference type="Proteomes" id="UP000593573">
    <property type="component" value="Unassembled WGS sequence"/>
</dbReference>
<sequence length="247" mass="28969">MSSAWKQIHRMKRFTVGVMKTPEYYGWWSKKVNDNIPRPREEGVRSIKEYLQVVPSEIEIIKQYFEKRNSELGKKIEQLEEEKMHLRLDVDVQTLETEKLRKWKNKAEEDLDSLRIDYKKLQSSMKTVGLRKTSEQWRQEIREEKIKADSCEIRIELLEAGKDRQKEQVHFFQNQVTNKDHIMGEAMAQIWELTQLLAGGNDKGKDPMVNVEEGDNDGPLYPLGFTPPHVQPQADVHPLKSAVTIRP</sequence>
<comment type="caution">
    <text evidence="2">The sequence shown here is derived from an EMBL/GenBank/DDBJ whole genome shotgun (WGS) entry which is preliminary data.</text>
</comment>
<evidence type="ECO:0000313" key="3">
    <source>
        <dbReference type="Proteomes" id="UP000593573"/>
    </source>
</evidence>
<reference evidence="2 3" key="1">
    <citation type="journal article" date="2019" name="Genome Biol. Evol.">
        <title>Insights into the evolution of the New World diploid cottons (Gossypium, subgenus Houzingenia) based on genome sequencing.</title>
        <authorList>
            <person name="Grover C.E."/>
            <person name="Arick M.A. 2nd"/>
            <person name="Thrash A."/>
            <person name="Conover J.L."/>
            <person name="Sanders W.S."/>
            <person name="Peterson D.G."/>
            <person name="Frelichowski J.E."/>
            <person name="Scheffler J.A."/>
            <person name="Scheffler B.E."/>
            <person name="Wendel J.F."/>
        </authorList>
    </citation>
    <scope>NUCLEOTIDE SEQUENCE [LARGE SCALE GENOMIC DNA]</scope>
    <source>
        <strain evidence="2">57</strain>
        <tissue evidence="2">Leaf</tissue>
    </source>
</reference>
<accession>A0A7J8UUW8</accession>
<dbReference type="PANTHER" id="PTHR48200:SF1">
    <property type="entry name" value="AMINOTRANSFERASE-LIKE PLANT MOBILE DOMAIN-CONTAINING PROTEIN"/>
    <property type="match status" value="1"/>
</dbReference>
<gene>
    <name evidence="2" type="ORF">Goklo_021287</name>
</gene>
<keyword evidence="3" id="KW-1185">Reference proteome</keyword>
<evidence type="ECO:0000313" key="2">
    <source>
        <dbReference type="EMBL" id="MBA0654233.1"/>
    </source>
</evidence>
<dbReference type="PANTHER" id="PTHR48200">
    <property type="entry name" value="PROTEIN, PUTATIVE-RELATED"/>
    <property type="match status" value="1"/>
</dbReference>